<protein>
    <submittedName>
        <fullName evidence="1">Uncharacterized protein</fullName>
    </submittedName>
</protein>
<evidence type="ECO:0000313" key="1">
    <source>
        <dbReference type="EnsemblPlants" id="AVESA.00010b.r2.6DG1175940.1.CDS.1"/>
    </source>
</evidence>
<keyword evidence="2" id="KW-1185">Reference proteome</keyword>
<sequence length="252" mass="28121">MNKNLDQATLLTLWRSWHIRNDIYHGKGDASIEHSARYLLSYAATLNTIFMDAMVCNLIDKKGKKPIGLEIFLANRKDEKEAATYWEPPLPGWLKVNVDGSYVAANNNGATCMVIRNDKGKTIVAAGSVLNNCSSAEEAEALALLHGARLAKDWAKQPIIFESDCASIVKVVQNGGDTLSYLRSILHDFRNCILNHQNWKCVLAKRVQNYAAHECAACVRCLGVECVWSYAFPEQINKALALDCNRMHHLSE</sequence>
<evidence type="ECO:0000313" key="2">
    <source>
        <dbReference type="Proteomes" id="UP001732700"/>
    </source>
</evidence>
<reference evidence="1" key="2">
    <citation type="submission" date="2025-09" db="UniProtKB">
        <authorList>
            <consortium name="EnsemblPlants"/>
        </authorList>
    </citation>
    <scope>IDENTIFICATION</scope>
</reference>
<proteinExistence type="predicted"/>
<organism evidence="1 2">
    <name type="scientific">Avena sativa</name>
    <name type="common">Oat</name>
    <dbReference type="NCBI Taxonomy" id="4498"/>
    <lineage>
        <taxon>Eukaryota</taxon>
        <taxon>Viridiplantae</taxon>
        <taxon>Streptophyta</taxon>
        <taxon>Embryophyta</taxon>
        <taxon>Tracheophyta</taxon>
        <taxon>Spermatophyta</taxon>
        <taxon>Magnoliopsida</taxon>
        <taxon>Liliopsida</taxon>
        <taxon>Poales</taxon>
        <taxon>Poaceae</taxon>
        <taxon>BOP clade</taxon>
        <taxon>Pooideae</taxon>
        <taxon>Poodae</taxon>
        <taxon>Poeae</taxon>
        <taxon>Poeae Chloroplast Group 1 (Aveneae type)</taxon>
        <taxon>Aveninae</taxon>
        <taxon>Avena</taxon>
    </lineage>
</organism>
<dbReference type="Proteomes" id="UP001732700">
    <property type="component" value="Chromosome 6D"/>
</dbReference>
<accession>A0ACD5ZIV2</accession>
<dbReference type="EnsemblPlants" id="AVESA.00010b.r2.6DG1175940.1">
    <property type="protein sequence ID" value="AVESA.00010b.r2.6DG1175940.1.CDS.1"/>
    <property type="gene ID" value="AVESA.00010b.r2.6DG1175940"/>
</dbReference>
<name>A0ACD5ZIV2_AVESA</name>
<reference evidence="1" key="1">
    <citation type="submission" date="2021-05" db="EMBL/GenBank/DDBJ databases">
        <authorList>
            <person name="Scholz U."/>
            <person name="Mascher M."/>
            <person name="Fiebig A."/>
        </authorList>
    </citation>
    <scope>NUCLEOTIDE SEQUENCE [LARGE SCALE GENOMIC DNA]</scope>
</reference>